<sequence length="66" mass="7528">MATIQIAVDTAYVTRKEFLRRTGIAPRTFDKLLSEGDIPIKPKQEKSRLVLVNMVKWAEQAAQQQV</sequence>
<evidence type="ECO:0000313" key="2">
    <source>
        <dbReference type="Proteomes" id="UP000236449"/>
    </source>
</evidence>
<dbReference type="AlphaFoldDB" id="A0A2J8I6N1"/>
<dbReference type="RefSeq" id="WP_102965456.1">
    <property type="nucleotide sequence ID" value="NZ_POSK01000002.1"/>
</dbReference>
<proteinExistence type="predicted"/>
<evidence type="ECO:0008006" key="3">
    <source>
        <dbReference type="Google" id="ProtNLM"/>
    </source>
</evidence>
<dbReference type="EMBL" id="POSK01000002">
    <property type="protein sequence ID" value="PNI06168.1"/>
    <property type="molecule type" value="Genomic_DNA"/>
</dbReference>
<gene>
    <name evidence="1" type="ORF">C1N32_03990</name>
</gene>
<accession>A0A2J8I6N1</accession>
<evidence type="ECO:0000313" key="1">
    <source>
        <dbReference type="EMBL" id="PNI06168.1"/>
    </source>
</evidence>
<protein>
    <recommendedName>
        <fullName evidence="3">Rha family transcriptional regulator</fullName>
    </recommendedName>
</protein>
<comment type="caution">
    <text evidence="1">The sequence shown here is derived from an EMBL/GenBank/DDBJ whole genome shotgun (WGS) entry which is preliminary data.</text>
</comment>
<dbReference type="OrthoDB" id="5879468at2"/>
<reference evidence="1 2" key="1">
    <citation type="submission" date="2018-01" db="EMBL/GenBank/DDBJ databases">
        <title>Draft genome sequences of six Vibrio diazotrophicus strains isolated from deep-sea sediments of the Baltic Sea.</title>
        <authorList>
            <person name="Castillo D."/>
            <person name="Vandieken V."/>
            <person name="Chiang O."/>
            <person name="Middelboe M."/>
        </authorList>
    </citation>
    <scope>NUCLEOTIDE SEQUENCE [LARGE SCALE GENOMIC DNA]</scope>
    <source>
        <strain evidence="1 2">60.27F</strain>
    </source>
</reference>
<dbReference type="Proteomes" id="UP000236449">
    <property type="component" value="Unassembled WGS sequence"/>
</dbReference>
<organism evidence="1 2">
    <name type="scientific">Vibrio diazotrophicus</name>
    <dbReference type="NCBI Taxonomy" id="685"/>
    <lineage>
        <taxon>Bacteria</taxon>
        <taxon>Pseudomonadati</taxon>
        <taxon>Pseudomonadota</taxon>
        <taxon>Gammaproteobacteria</taxon>
        <taxon>Vibrionales</taxon>
        <taxon>Vibrionaceae</taxon>
        <taxon>Vibrio</taxon>
    </lineage>
</organism>
<name>A0A2J8I6N1_VIBDI</name>